<feature type="non-terminal residue" evidence="1">
    <location>
        <position position="1"/>
    </location>
</feature>
<name>A0A454D1H2_VIBHA</name>
<evidence type="ECO:0000313" key="1">
    <source>
        <dbReference type="EMBL" id="EKM32520.1"/>
    </source>
</evidence>
<organism evidence="1 2">
    <name type="scientific">Vibrio harveyi</name>
    <name type="common">Beneckea harveyi</name>
    <dbReference type="NCBI Taxonomy" id="669"/>
    <lineage>
        <taxon>Bacteria</taxon>
        <taxon>Pseudomonadati</taxon>
        <taxon>Pseudomonadota</taxon>
        <taxon>Gammaproteobacteria</taxon>
        <taxon>Vibrionales</taxon>
        <taxon>Vibrionaceae</taxon>
        <taxon>Vibrio</taxon>
    </lineage>
</organism>
<dbReference type="AlphaFoldDB" id="A0A454D1H2"/>
<comment type="caution">
    <text evidence="1">The sequence shown here is derived from an EMBL/GenBank/DDBJ whole genome shotgun (WGS) entry which is preliminary data.</text>
</comment>
<dbReference type="Proteomes" id="UP000008367">
    <property type="component" value="Unassembled WGS sequence"/>
</dbReference>
<reference evidence="1 2" key="1">
    <citation type="submission" date="2012-10" db="EMBL/GenBank/DDBJ databases">
        <title>Genome sequence of Vibrio Cholerae HENC-02.</title>
        <authorList>
            <person name="Eppinger M."/>
            <person name="Hasan N.A."/>
            <person name="Sengamalay N."/>
            <person name="Hine E."/>
            <person name="Su Q."/>
            <person name="Daugherty S.C."/>
            <person name="Young S."/>
            <person name="Sadzewicz L."/>
            <person name="Tallon L."/>
            <person name="Cebula T.A."/>
            <person name="Ravel J."/>
            <person name="Colwell R.R."/>
        </authorList>
    </citation>
    <scope>NUCLEOTIDE SEQUENCE [LARGE SCALE GENOMIC DNA]</scope>
    <source>
        <strain evidence="1 2">HENC-02</strain>
    </source>
</reference>
<gene>
    <name evidence="1" type="ORF">VCHENC02_1926B</name>
</gene>
<protein>
    <submittedName>
        <fullName evidence="1">Uncharacterized protein</fullName>
    </submittedName>
</protein>
<proteinExistence type="predicted"/>
<evidence type="ECO:0000313" key="2">
    <source>
        <dbReference type="Proteomes" id="UP000008367"/>
    </source>
</evidence>
<accession>A0A454D1H2</accession>
<sequence>HLLDVKSPIISIGLFRVRWSH</sequence>
<dbReference type="EMBL" id="AJSR01000714">
    <property type="protein sequence ID" value="EKM32520.1"/>
    <property type="molecule type" value="Genomic_DNA"/>
</dbReference>